<dbReference type="InterPro" id="IPR036526">
    <property type="entry name" value="C-N_Hydrolase_sf"/>
</dbReference>
<dbReference type="KEGG" id="phu:Phum_PHUM366980"/>
<name>E0VPX2_PEDHC</name>
<protein>
    <recommendedName>
        <fullName evidence="3">CN hydrolase domain-containing protein</fullName>
    </recommendedName>
</protein>
<accession>E0VPX2</accession>
<dbReference type="EnsemblMetazoa" id="PHUM366980-RA">
    <property type="protein sequence ID" value="PHUM366980-PA"/>
    <property type="gene ID" value="PHUM366980"/>
</dbReference>
<dbReference type="Gene3D" id="3.60.110.10">
    <property type="entry name" value="Carbon-nitrogen hydrolase"/>
    <property type="match status" value="1"/>
</dbReference>
<evidence type="ECO:0000256" key="2">
    <source>
        <dbReference type="ARBA" id="ARBA00022801"/>
    </source>
</evidence>
<evidence type="ECO:0000256" key="1">
    <source>
        <dbReference type="ARBA" id="ARBA00008225"/>
    </source>
</evidence>
<dbReference type="Pfam" id="PF19018">
    <property type="entry name" value="Vanin_C"/>
    <property type="match status" value="1"/>
</dbReference>
<dbReference type="Pfam" id="PF00795">
    <property type="entry name" value="CN_hydrolase"/>
    <property type="match status" value="1"/>
</dbReference>
<proteinExistence type="inferred from homology"/>
<reference evidence="4" key="2">
    <citation type="submission" date="2007-04" db="EMBL/GenBank/DDBJ databases">
        <title>The genome of the human body louse.</title>
        <authorList>
            <consortium name="The Human Body Louse Genome Consortium"/>
            <person name="Kirkness E."/>
            <person name="Walenz B."/>
            <person name="Hass B."/>
            <person name="Bruggner R."/>
            <person name="Strausberg R."/>
        </authorList>
    </citation>
    <scope>NUCLEOTIDE SEQUENCE</scope>
    <source>
        <strain evidence="4">USDA</strain>
    </source>
</reference>
<dbReference type="InParanoid" id="E0VPX2"/>
<dbReference type="InterPro" id="IPR003010">
    <property type="entry name" value="C-N_Hydrolase"/>
</dbReference>
<dbReference type="PROSITE" id="PS50263">
    <property type="entry name" value="CN_HYDROLASE"/>
    <property type="match status" value="1"/>
</dbReference>
<reference evidence="5" key="3">
    <citation type="submission" date="2021-02" db="UniProtKB">
        <authorList>
            <consortium name="EnsemblMetazoa"/>
        </authorList>
    </citation>
    <scope>IDENTIFICATION</scope>
    <source>
        <strain evidence="5">USDA</strain>
    </source>
</reference>
<dbReference type="FunCoup" id="E0VPX2">
    <property type="interactions" value="32"/>
</dbReference>
<dbReference type="InterPro" id="IPR043957">
    <property type="entry name" value="Vanin_C"/>
</dbReference>
<dbReference type="GeneID" id="8233546"/>
<dbReference type="InterPro" id="IPR040154">
    <property type="entry name" value="Biotinidase/VNN"/>
</dbReference>
<dbReference type="SUPFAM" id="SSF56317">
    <property type="entry name" value="Carbon-nitrogen hydrolase"/>
    <property type="match status" value="1"/>
</dbReference>
<dbReference type="GO" id="GO:0016787">
    <property type="term" value="F:hydrolase activity"/>
    <property type="evidence" value="ECO:0007669"/>
    <property type="project" value="UniProtKB-KW"/>
</dbReference>
<dbReference type="STRING" id="121224.E0VPX2"/>
<dbReference type="EMBL" id="DS235379">
    <property type="protein sequence ID" value="EEB15428.1"/>
    <property type="molecule type" value="Genomic_DNA"/>
</dbReference>
<dbReference type="PANTHER" id="PTHR10609:SF14">
    <property type="entry name" value="BIOTINIDASE"/>
    <property type="match status" value="1"/>
</dbReference>
<dbReference type="eggNOG" id="KOG0806">
    <property type="taxonomic scope" value="Eukaryota"/>
</dbReference>
<gene>
    <name evidence="5" type="primary">8233546</name>
    <name evidence="4" type="ORF">Phum_PHUM366980</name>
</gene>
<evidence type="ECO:0000259" key="3">
    <source>
        <dbReference type="PROSITE" id="PS50263"/>
    </source>
</evidence>
<dbReference type="OrthoDB" id="10250282at2759"/>
<dbReference type="CTD" id="8233546"/>
<reference evidence="4" key="1">
    <citation type="submission" date="2007-04" db="EMBL/GenBank/DDBJ databases">
        <title>Annotation of Pediculus humanus corporis strain USDA.</title>
        <authorList>
            <person name="Kirkness E."/>
            <person name="Hannick L."/>
            <person name="Hass B."/>
            <person name="Bruggner R."/>
            <person name="Lawson D."/>
            <person name="Bidwell S."/>
            <person name="Joardar V."/>
            <person name="Caler E."/>
            <person name="Walenz B."/>
            <person name="Inman J."/>
            <person name="Schobel S."/>
            <person name="Galinsky K."/>
            <person name="Amedeo P."/>
            <person name="Strausberg R."/>
        </authorList>
    </citation>
    <scope>NUCLEOTIDE SEQUENCE</scope>
    <source>
        <strain evidence="4">USDA</strain>
    </source>
</reference>
<dbReference type="HOGENOM" id="CLU_033209_1_0_1"/>
<keyword evidence="2" id="KW-0378">Hydrolase</keyword>
<dbReference type="OMA" id="SGKWNPC"/>
<comment type="similarity">
    <text evidence="1">Belongs to the carbon-nitrogen hydrolase superfamily. BTD/VNN family.</text>
</comment>
<evidence type="ECO:0000313" key="6">
    <source>
        <dbReference type="Proteomes" id="UP000009046"/>
    </source>
</evidence>
<evidence type="ECO:0000313" key="5">
    <source>
        <dbReference type="EnsemblMetazoa" id="PHUM366980-PA"/>
    </source>
</evidence>
<evidence type="ECO:0000313" key="4">
    <source>
        <dbReference type="EMBL" id="EEB15428.1"/>
    </source>
</evidence>
<feature type="domain" description="CN hydrolase" evidence="3">
    <location>
        <begin position="1"/>
        <end position="184"/>
    </location>
</feature>
<dbReference type="Proteomes" id="UP000009046">
    <property type="component" value="Unassembled WGS sequence"/>
</dbReference>
<dbReference type="PANTHER" id="PTHR10609">
    <property type="entry name" value="BIOTINIDASE-RELATED"/>
    <property type="match status" value="1"/>
</dbReference>
<sequence length="433" mass="49113">MEKLSCMARKYGIYIVVNLPETRLVPDTETNQQKTLKYNTNVVFDRQGTVVARYAKYNLFDEITTNKPDKPEMSFFLTDFGVHFGTFTCFDILFQEPTLMLIKQYGISNFVFTSQWFSELPFLTAIQTQKGWAEVNDVNLLAAGYNDPRKGSTGSGIYHGKHGSLTQYMSSKKGSVVLIADVPVYDFKRVEKPQPKEKNSSVISRLIEKTKSENKITNLTVDDFKLLSDQIELFESAKIESGMDFETEICSHRNFCCQFKVRMDKRITKDGDGDDNGVNYRAVVFNGVRKFGLTTTGGVQVCGVVFCNGPKLSNCTTRGLKSKKLYEFTRLEIKGNFKLRNSLQFPSTLTEKQELEPLPPHKYFYKTVENDDEKVVTMKLDWPVDDLLTFGIWGRDFTVDGKPPSLPVSNASKQSSLLILISGVSIVLLLFNR</sequence>
<dbReference type="RefSeq" id="XP_002428166.1">
    <property type="nucleotide sequence ID" value="XM_002428121.1"/>
</dbReference>
<organism>
    <name type="scientific">Pediculus humanus subsp. corporis</name>
    <name type="common">Body louse</name>
    <dbReference type="NCBI Taxonomy" id="121224"/>
    <lineage>
        <taxon>Eukaryota</taxon>
        <taxon>Metazoa</taxon>
        <taxon>Ecdysozoa</taxon>
        <taxon>Arthropoda</taxon>
        <taxon>Hexapoda</taxon>
        <taxon>Insecta</taxon>
        <taxon>Pterygota</taxon>
        <taxon>Neoptera</taxon>
        <taxon>Paraneoptera</taxon>
        <taxon>Psocodea</taxon>
        <taxon>Troctomorpha</taxon>
        <taxon>Phthiraptera</taxon>
        <taxon>Anoplura</taxon>
        <taxon>Pediculidae</taxon>
        <taxon>Pediculus</taxon>
    </lineage>
</organism>
<dbReference type="EMBL" id="AAZO01004269">
    <property type="status" value="NOT_ANNOTATED_CDS"/>
    <property type="molecule type" value="Genomic_DNA"/>
</dbReference>
<dbReference type="AlphaFoldDB" id="E0VPX2"/>
<dbReference type="VEuPathDB" id="VectorBase:PHUM366980"/>
<keyword evidence="6" id="KW-1185">Reference proteome</keyword>